<dbReference type="Proteomes" id="UP000076964">
    <property type="component" value="Unassembled WGS sequence"/>
</dbReference>
<keyword evidence="3" id="KW-1185">Reference proteome</keyword>
<accession>A0A177E9S4</accession>
<evidence type="ECO:0000313" key="2">
    <source>
        <dbReference type="EMBL" id="OAG27759.1"/>
    </source>
</evidence>
<dbReference type="RefSeq" id="WP_068541868.1">
    <property type="nucleotide sequence ID" value="NZ_LSFI01000020.1"/>
</dbReference>
<feature type="domain" description="ParE-like toxin" evidence="1">
    <location>
        <begin position="19"/>
        <end position="80"/>
    </location>
</feature>
<dbReference type="InterPro" id="IPR035093">
    <property type="entry name" value="RelE/ParE_toxin_dom_sf"/>
</dbReference>
<dbReference type="EMBL" id="LSFI01000020">
    <property type="protein sequence ID" value="OAG27759.1"/>
    <property type="molecule type" value="Genomic_DNA"/>
</dbReference>
<name>A0A177E9S4_9BACT</name>
<protein>
    <recommendedName>
        <fullName evidence="1">ParE-like toxin domain-containing protein</fullName>
    </recommendedName>
</protein>
<dbReference type="AlphaFoldDB" id="A0A177E9S4"/>
<dbReference type="STRING" id="1795632.TH606_05235"/>
<reference evidence="2 3" key="1">
    <citation type="submission" date="2016-02" db="EMBL/GenBank/DDBJ databases">
        <title>Draft genome sequence of Thermodesulfatator sp. S606.</title>
        <authorList>
            <person name="Lai Q."/>
            <person name="Cao J."/>
            <person name="Dupont S."/>
            <person name="Shao Z."/>
            <person name="Jebbar M."/>
            <person name="Alain K."/>
        </authorList>
    </citation>
    <scope>NUCLEOTIDE SEQUENCE [LARGE SCALE GENOMIC DNA]</scope>
    <source>
        <strain evidence="2 3">S606</strain>
    </source>
</reference>
<dbReference type="InterPro" id="IPR056925">
    <property type="entry name" value="ParE-like"/>
</dbReference>
<dbReference type="SUPFAM" id="SSF143011">
    <property type="entry name" value="RelE-like"/>
    <property type="match status" value="1"/>
</dbReference>
<dbReference type="Pfam" id="PF24732">
    <property type="entry name" value="ParE_like"/>
    <property type="match status" value="1"/>
</dbReference>
<dbReference type="OrthoDB" id="129742at2"/>
<gene>
    <name evidence="2" type="ORF">TH606_05235</name>
</gene>
<proteinExistence type="predicted"/>
<sequence>MHKATSRFWKCFEALPGQVKQRAKVQFGLLKENPHHPSLHFKKTGNFWSVRITDSYRALAIKDGNDYIWVWIGTHEDYEKMLKRI</sequence>
<organism evidence="2 3">
    <name type="scientific">Thermodesulfatator autotrophicus</name>
    <dbReference type="NCBI Taxonomy" id="1795632"/>
    <lineage>
        <taxon>Bacteria</taxon>
        <taxon>Pseudomonadati</taxon>
        <taxon>Thermodesulfobacteriota</taxon>
        <taxon>Thermodesulfobacteria</taxon>
        <taxon>Thermodesulfobacteriales</taxon>
        <taxon>Thermodesulfatatoraceae</taxon>
        <taxon>Thermodesulfatator</taxon>
    </lineage>
</organism>
<comment type="caution">
    <text evidence="2">The sequence shown here is derived from an EMBL/GenBank/DDBJ whole genome shotgun (WGS) entry which is preliminary data.</text>
</comment>
<evidence type="ECO:0000259" key="1">
    <source>
        <dbReference type="Pfam" id="PF24732"/>
    </source>
</evidence>
<evidence type="ECO:0000313" key="3">
    <source>
        <dbReference type="Proteomes" id="UP000076964"/>
    </source>
</evidence>